<protein>
    <submittedName>
        <fullName evidence="1">Uncharacterized protein</fullName>
    </submittedName>
</protein>
<sequence length="58" mass="7076">MTPELKRLEMEVFKSRKDRRIKNIREAFAAYCRSLEPKKRGFWFSLFSGRIKGRSEFF</sequence>
<reference evidence="1" key="1">
    <citation type="submission" date="2020-03" db="EMBL/GenBank/DDBJ databases">
        <title>The deep terrestrial virosphere.</title>
        <authorList>
            <person name="Holmfeldt K."/>
            <person name="Nilsson E."/>
            <person name="Simone D."/>
            <person name="Lopez-Fernandez M."/>
            <person name="Wu X."/>
            <person name="de Brujin I."/>
            <person name="Lundin D."/>
            <person name="Andersson A."/>
            <person name="Bertilsson S."/>
            <person name="Dopson M."/>
        </authorList>
    </citation>
    <scope>NUCLEOTIDE SEQUENCE</scope>
    <source>
        <strain evidence="1">TM448A00520</strain>
        <strain evidence="2">TM448B00218</strain>
    </source>
</reference>
<evidence type="ECO:0000313" key="1">
    <source>
        <dbReference type="EMBL" id="QJA46724.1"/>
    </source>
</evidence>
<name>A0A6H1ZGN8_9ZZZZ</name>
<proteinExistence type="predicted"/>
<dbReference type="EMBL" id="MT144019">
    <property type="protein sequence ID" value="QJA46724.1"/>
    <property type="molecule type" value="Genomic_DNA"/>
</dbReference>
<accession>A0A6H1ZGN8</accession>
<dbReference type="AlphaFoldDB" id="A0A6H1ZGN8"/>
<evidence type="ECO:0000313" key="2">
    <source>
        <dbReference type="EMBL" id="QJH94362.1"/>
    </source>
</evidence>
<organism evidence="1">
    <name type="scientific">viral metagenome</name>
    <dbReference type="NCBI Taxonomy" id="1070528"/>
    <lineage>
        <taxon>unclassified sequences</taxon>
        <taxon>metagenomes</taxon>
        <taxon>organismal metagenomes</taxon>
    </lineage>
</organism>
<dbReference type="EMBL" id="MT144600">
    <property type="protein sequence ID" value="QJH94362.1"/>
    <property type="molecule type" value="Genomic_DNA"/>
</dbReference>
<gene>
    <name evidence="1" type="ORF">TM448A00520_0033</name>
    <name evidence="2" type="ORF">TM448B00218_0005</name>
</gene>